<dbReference type="InterPro" id="IPR000626">
    <property type="entry name" value="Ubiquitin-like_dom"/>
</dbReference>
<evidence type="ECO:0000256" key="1">
    <source>
        <dbReference type="ARBA" id="ARBA00022499"/>
    </source>
</evidence>
<comment type="caution">
    <text evidence="4">The sequence shown here is derived from an EMBL/GenBank/DDBJ whole genome shotgun (WGS) entry which is preliminary data.</text>
</comment>
<reference evidence="4" key="2">
    <citation type="submission" date="2022-01" db="EMBL/GenBank/DDBJ databases">
        <authorList>
            <person name="Yamashiro T."/>
            <person name="Shiraishi A."/>
            <person name="Satake H."/>
            <person name="Nakayama K."/>
        </authorList>
    </citation>
    <scope>NUCLEOTIDE SEQUENCE</scope>
</reference>
<organism evidence="4 5">
    <name type="scientific">Tanacetum coccineum</name>
    <dbReference type="NCBI Taxonomy" id="301880"/>
    <lineage>
        <taxon>Eukaryota</taxon>
        <taxon>Viridiplantae</taxon>
        <taxon>Streptophyta</taxon>
        <taxon>Embryophyta</taxon>
        <taxon>Tracheophyta</taxon>
        <taxon>Spermatophyta</taxon>
        <taxon>Magnoliopsida</taxon>
        <taxon>eudicotyledons</taxon>
        <taxon>Gunneridae</taxon>
        <taxon>Pentapetalae</taxon>
        <taxon>asterids</taxon>
        <taxon>campanulids</taxon>
        <taxon>Asterales</taxon>
        <taxon>Asteraceae</taxon>
        <taxon>Asteroideae</taxon>
        <taxon>Anthemideae</taxon>
        <taxon>Anthemidinae</taxon>
        <taxon>Tanacetum</taxon>
    </lineage>
</organism>
<reference evidence="4" key="1">
    <citation type="journal article" date="2022" name="Int. J. Mol. Sci.">
        <title>Draft Genome of Tanacetum Coccineum: Genomic Comparison of Closely Related Tanacetum-Family Plants.</title>
        <authorList>
            <person name="Yamashiro T."/>
            <person name="Shiraishi A."/>
            <person name="Nakayama K."/>
            <person name="Satake H."/>
        </authorList>
    </citation>
    <scope>NUCLEOTIDE SEQUENCE</scope>
</reference>
<dbReference type="PROSITE" id="PS50053">
    <property type="entry name" value="UBIQUITIN_2"/>
    <property type="match status" value="1"/>
</dbReference>
<sequence length="116" mass="12668">MLLTESFHVSSLLYSEMQLFSRTLGDQTIALEVELSDKNRALKAMIQDKKGIHTDQQMLIFGDFKECVLAANDMKPLGAEMGFESEMKGRCLGAEMGLNGGDFGAEIAAQKGGFGR</sequence>
<dbReference type="Proteomes" id="UP001151760">
    <property type="component" value="Unassembled WGS sequence"/>
</dbReference>
<evidence type="ECO:0000313" key="4">
    <source>
        <dbReference type="EMBL" id="GJT36280.1"/>
    </source>
</evidence>
<dbReference type="Gene3D" id="3.10.20.90">
    <property type="entry name" value="Phosphatidylinositol 3-kinase Catalytic Subunit, Chain A, domain 1"/>
    <property type="match status" value="1"/>
</dbReference>
<name>A0ABQ5DBJ8_9ASTR</name>
<proteinExistence type="predicted"/>
<accession>A0ABQ5DBJ8</accession>
<keyword evidence="5" id="KW-1185">Reference proteome</keyword>
<dbReference type="InterPro" id="IPR029071">
    <property type="entry name" value="Ubiquitin-like_domsf"/>
</dbReference>
<protein>
    <submittedName>
        <fullName evidence="4">Ubiquitin 9</fullName>
    </submittedName>
</protein>
<dbReference type="InterPro" id="IPR050158">
    <property type="entry name" value="Ubiquitin_ubiquitin-like"/>
</dbReference>
<dbReference type="EMBL" id="BQNB010015124">
    <property type="protein sequence ID" value="GJT36280.1"/>
    <property type="molecule type" value="Genomic_DNA"/>
</dbReference>
<dbReference type="Pfam" id="PF00240">
    <property type="entry name" value="ubiquitin"/>
    <property type="match status" value="1"/>
</dbReference>
<keyword evidence="2" id="KW-0832">Ubl conjugation</keyword>
<evidence type="ECO:0000256" key="2">
    <source>
        <dbReference type="ARBA" id="ARBA00022843"/>
    </source>
</evidence>
<evidence type="ECO:0000259" key="3">
    <source>
        <dbReference type="PROSITE" id="PS50053"/>
    </source>
</evidence>
<dbReference type="SUPFAM" id="SSF54236">
    <property type="entry name" value="Ubiquitin-like"/>
    <property type="match status" value="1"/>
</dbReference>
<evidence type="ECO:0000313" key="5">
    <source>
        <dbReference type="Proteomes" id="UP001151760"/>
    </source>
</evidence>
<dbReference type="PANTHER" id="PTHR10666">
    <property type="entry name" value="UBIQUITIN"/>
    <property type="match status" value="1"/>
</dbReference>
<keyword evidence="1" id="KW-1017">Isopeptide bond</keyword>
<feature type="domain" description="Ubiquitin-like" evidence="3">
    <location>
        <begin position="17"/>
        <end position="62"/>
    </location>
</feature>
<gene>
    <name evidence="4" type="ORF">Tco_0926699</name>
</gene>